<evidence type="ECO:0000256" key="2">
    <source>
        <dbReference type="ARBA" id="ARBA00004648"/>
    </source>
</evidence>
<evidence type="ECO:0000256" key="14">
    <source>
        <dbReference type="ARBA" id="ARBA00042865"/>
    </source>
</evidence>
<evidence type="ECO:0000256" key="5">
    <source>
        <dbReference type="ARBA" id="ARBA00022692"/>
    </source>
</evidence>
<evidence type="ECO:0000256" key="4">
    <source>
        <dbReference type="ARBA" id="ARBA00022679"/>
    </source>
</evidence>
<protein>
    <recommendedName>
        <fullName evidence="14">Peptide O-xylosyltransferase</fullName>
    </recommendedName>
</protein>
<keyword evidence="10" id="KW-0333">Golgi apparatus</keyword>
<evidence type="ECO:0000256" key="1">
    <source>
        <dbReference type="ARBA" id="ARBA00004323"/>
    </source>
</evidence>
<dbReference type="AlphaFoldDB" id="A0A8E1QVL1"/>
<dbReference type="OrthoDB" id="7943907at2"/>
<dbReference type="EMBL" id="LFQU01000062">
    <property type="protein sequence ID" value="KOO65771.1"/>
    <property type="molecule type" value="Genomic_DNA"/>
</dbReference>
<evidence type="ECO:0000256" key="3">
    <source>
        <dbReference type="ARBA" id="ARBA00022676"/>
    </source>
</evidence>
<comment type="caution">
    <text evidence="15">The sequence shown here is derived from an EMBL/GenBank/DDBJ whole genome shotgun (WGS) entry which is preliminary data.</text>
</comment>
<evidence type="ECO:0000256" key="9">
    <source>
        <dbReference type="ARBA" id="ARBA00022989"/>
    </source>
</evidence>
<dbReference type="RefSeq" id="WP_053399312.1">
    <property type="nucleotide sequence ID" value="NZ_LFQU01000062.1"/>
</dbReference>
<dbReference type="GO" id="GO:0050650">
    <property type="term" value="P:chondroitin sulfate proteoglycan biosynthetic process"/>
    <property type="evidence" value="ECO:0007669"/>
    <property type="project" value="TreeGrafter"/>
</dbReference>
<keyword evidence="8" id="KW-0735">Signal-anchor</keyword>
<evidence type="ECO:0000256" key="7">
    <source>
        <dbReference type="ARBA" id="ARBA00022824"/>
    </source>
</evidence>
<keyword evidence="12" id="KW-1015">Disulfide bond</keyword>
<organism evidence="15 16">
    <name type="scientific">Xylanibacter rarus</name>
    <dbReference type="NCBI Taxonomy" id="1676614"/>
    <lineage>
        <taxon>Bacteria</taxon>
        <taxon>Pseudomonadati</taxon>
        <taxon>Bacteroidota</taxon>
        <taxon>Bacteroidia</taxon>
        <taxon>Bacteroidales</taxon>
        <taxon>Prevotellaceae</taxon>
        <taxon>Xylanibacter</taxon>
    </lineage>
</organism>
<dbReference type="GO" id="GO:0015012">
    <property type="term" value="P:heparan sulfate proteoglycan biosynthetic process"/>
    <property type="evidence" value="ECO:0007669"/>
    <property type="project" value="TreeGrafter"/>
</dbReference>
<keyword evidence="5" id="KW-0812">Transmembrane</keyword>
<evidence type="ECO:0000256" key="12">
    <source>
        <dbReference type="ARBA" id="ARBA00023157"/>
    </source>
</evidence>
<keyword evidence="3" id="KW-0328">Glycosyltransferase</keyword>
<dbReference type="PANTHER" id="PTHR46025:SF3">
    <property type="entry name" value="XYLOSYLTRANSFERASE OXT"/>
    <property type="match status" value="1"/>
</dbReference>
<keyword evidence="13" id="KW-0325">Glycoprotein</keyword>
<proteinExistence type="predicted"/>
<dbReference type="GO" id="GO:0046872">
    <property type="term" value="F:metal ion binding"/>
    <property type="evidence" value="ECO:0007669"/>
    <property type="project" value="UniProtKB-KW"/>
</dbReference>
<dbReference type="InterPro" id="IPR043538">
    <property type="entry name" value="XYLT"/>
</dbReference>
<name>A0A8E1QVL1_9BACT</name>
<dbReference type="InterPro" id="IPR003406">
    <property type="entry name" value="Glyco_trans_14"/>
</dbReference>
<keyword evidence="11" id="KW-0472">Membrane</keyword>
<evidence type="ECO:0000256" key="8">
    <source>
        <dbReference type="ARBA" id="ARBA00022968"/>
    </source>
</evidence>
<dbReference type="GO" id="GO:0016020">
    <property type="term" value="C:membrane"/>
    <property type="evidence" value="ECO:0007669"/>
    <property type="project" value="InterPro"/>
</dbReference>
<sequence length="298" mass="36141">MIRNRHAYLIIAHDQPELLQILISLIDDVRNDIFITIDSRTDINIFKSIKAQNSNLFFTQQNNNCWGSVKLVETEFLLFETARKKEHYSYYHLLSGQDLPIKSQDYIHQVCDKLQGKEFVEFEKESPQSLKVLNNKTRYFYILQNHFRCNNIFEKIIVRLIQKSFLSLQNVFQVRRRYKLELKKGCQWVSITDNFCKYLIEHKEEILQMFNHTFCPDEIFLQTVLWNSPYKNNIYDYEDEYHSCLRYIDWKRGEPYIWKENDFDELINSTNKCFFARKFNVQDKNLINKIVMFLNKNE</sequence>
<dbReference type="Pfam" id="PF02485">
    <property type="entry name" value="Branch"/>
    <property type="match status" value="1"/>
</dbReference>
<evidence type="ECO:0000313" key="15">
    <source>
        <dbReference type="EMBL" id="KOO65771.1"/>
    </source>
</evidence>
<gene>
    <name evidence="15" type="ORF">ACU52_14420</name>
</gene>
<dbReference type="Proteomes" id="UP000036951">
    <property type="component" value="Unassembled WGS sequence"/>
</dbReference>
<keyword evidence="6" id="KW-0479">Metal-binding</keyword>
<keyword evidence="7" id="KW-0256">Endoplasmic reticulum</keyword>
<evidence type="ECO:0000256" key="6">
    <source>
        <dbReference type="ARBA" id="ARBA00022723"/>
    </source>
</evidence>
<keyword evidence="4" id="KW-0808">Transferase</keyword>
<reference evidence="15 16" key="1">
    <citation type="submission" date="2015-06" db="EMBL/GenBank/DDBJ databases">
        <title>Prevotella sp. 109, sp. nov., a novel member of the family Prevotellaceae isolated from human faeces.</title>
        <authorList>
            <person name="Shkoporov A.N."/>
            <person name="Chaplin A.V."/>
            <person name="Kafarskaia L.I."/>
            <person name="Efimov B.A."/>
        </authorList>
    </citation>
    <scope>NUCLEOTIDE SEQUENCE [LARGE SCALE GENOMIC DNA]</scope>
    <source>
        <strain evidence="15 16">109</strain>
    </source>
</reference>
<dbReference type="GO" id="GO:0030158">
    <property type="term" value="F:protein xylosyltransferase activity"/>
    <property type="evidence" value="ECO:0007669"/>
    <property type="project" value="InterPro"/>
</dbReference>
<evidence type="ECO:0000256" key="10">
    <source>
        <dbReference type="ARBA" id="ARBA00023034"/>
    </source>
</evidence>
<evidence type="ECO:0000256" key="13">
    <source>
        <dbReference type="ARBA" id="ARBA00023180"/>
    </source>
</evidence>
<keyword evidence="9" id="KW-1133">Transmembrane helix</keyword>
<keyword evidence="16" id="KW-1185">Reference proteome</keyword>
<evidence type="ECO:0000313" key="16">
    <source>
        <dbReference type="Proteomes" id="UP000036951"/>
    </source>
</evidence>
<accession>A0A8E1QVL1</accession>
<dbReference type="PANTHER" id="PTHR46025">
    <property type="entry name" value="XYLOSYLTRANSFERASE OXT"/>
    <property type="match status" value="1"/>
</dbReference>
<evidence type="ECO:0000256" key="11">
    <source>
        <dbReference type="ARBA" id="ARBA00023136"/>
    </source>
</evidence>
<comment type="subcellular location">
    <subcellularLocation>
        <location evidence="2">Endoplasmic reticulum membrane</location>
        <topology evidence="2">Single-pass type II membrane protein</topology>
    </subcellularLocation>
    <subcellularLocation>
        <location evidence="1">Golgi apparatus membrane</location>
        <topology evidence="1">Single-pass type II membrane protein</topology>
    </subcellularLocation>
</comment>